<accession>A0ABS5Y1Y8</accession>
<dbReference type="RefSeq" id="WP_215617685.1">
    <property type="nucleotide sequence ID" value="NZ_JADOER010000004.1"/>
</dbReference>
<proteinExistence type="predicted"/>
<protein>
    <submittedName>
        <fullName evidence="3">Hpt domain-containing protein</fullName>
    </submittedName>
</protein>
<keyword evidence="4" id="KW-1185">Reference proteome</keyword>
<dbReference type="Pfam" id="PF01627">
    <property type="entry name" value="Hpt"/>
    <property type="match status" value="1"/>
</dbReference>
<dbReference type="InterPro" id="IPR008207">
    <property type="entry name" value="Sig_transdc_His_kin_Hpt_dom"/>
</dbReference>
<name>A0ABS5Y1Y8_9CYAN</name>
<organism evidence="3 4">
    <name type="scientific">Leptothoe kymatousa TAU-MAC 1615</name>
    <dbReference type="NCBI Taxonomy" id="2364775"/>
    <lineage>
        <taxon>Bacteria</taxon>
        <taxon>Bacillati</taxon>
        <taxon>Cyanobacteriota</taxon>
        <taxon>Cyanophyceae</taxon>
        <taxon>Nodosilineales</taxon>
        <taxon>Cymatolegaceae</taxon>
        <taxon>Leptothoe</taxon>
        <taxon>Leptothoe kymatousa</taxon>
    </lineage>
</organism>
<dbReference type="InterPro" id="IPR036641">
    <property type="entry name" value="HPT_dom_sf"/>
</dbReference>
<evidence type="ECO:0000313" key="4">
    <source>
        <dbReference type="Proteomes" id="UP001196661"/>
    </source>
</evidence>
<feature type="domain" description="HPt" evidence="2">
    <location>
        <begin position="17"/>
        <end position="108"/>
    </location>
</feature>
<dbReference type="Proteomes" id="UP001196661">
    <property type="component" value="Unassembled WGS sequence"/>
</dbReference>
<dbReference type="SMART" id="SM00073">
    <property type="entry name" value="HPT"/>
    <property type="match status" value="1"/>
</dbReference>
<evidence type="ECO:0000259" key="2">
    <source>
        <dbReference type="PROSITE" id="PS50894"/>
    </source>
</evidence>
<dbReference type="Gene3D" id="1.20.120.160">
    <property type="entry name" value="HPT domain"/>
    <property type="match status" value="1"/>
</dbReference>
<evidence type="ECO:0000256" key="1">
    <source>
        <dbReference type="PROSITE-ProRule" id="PRU00110"/>
    </source>
</evidence>
<dbReference type="SUPFAM" id="SSF47226">
    <property type="entry name" value="Histidine-containing phosphotransfer domain, HPT domain"/>
    <property type="match status" value="1"/>
</dbReference>
<feature type="modified residue" description="Phosphohistidine" evidence="1">
    <location>
        <position position="56"/>
    </location>
</feature>
<evidence type="ECO:0000313" key="3">
    <source>
        <dbReference type="EMBL" id="MBT9311820.1"/>
    </source>
</evidence>
<sequence>MAKNFDLEQLEQLAGGDKAFEKELLNMFVEDVGNSINQLAAAISADDVANAREVAHYIKGASANVGAVGMSQTAAQIEKKAKSGSLQGAPSSLRQLQTLQKEVQRLTR</sequence>
<comment type="caution">
    <text evidence="3">The sequence shown here is derived from an EMBL/GenBank/DDBJ whole genome shotgun (WGS) entry which is preliminary data.</text>
</comment>
<gene>
    <name evidence="3" type="ORF">IXB28_06350</name>
</gene>
<dbReference type="PROSITE" id="PS50894">
    <property type="entry name" value="HPT"/>
    <property type="match status" value="1"/>
</dbReference>
<dbReference type="EMBL" id="JADOER010000004">
    <property type="protein sequence ID" value="MBT9311820.1"/>
    <property type="molecule type" value="Genomic_DNA"/>
</dbReference>
<keyword evidence="1" id="KW-0597">Phosphoprotein</keyword>
<dbReference type="CDD" id="cd00088">
    <property type="entry name" value="HPT"/>
    <property type="match status" value="1"/>
</dbReference>
<reference evidence="3 4" key="1">
    <citation type="journal article" date="2021" name="Mar. Drugs">
        <title>Genome Reduction and Secondary Metabolism of the Marine Sponge-Associated Cyanobacterium Leptothoe.</title>
        <authorList>
            <person name="Konstantinou D."/>
            <person name="Popin R.V."/>
            <person name="Fewer D.P."/>
            <person name="Sivonen K."/>
            <person name="Gkelis S."/>
        </authorList>
    </citation>
    <scope>NUCLEOTIDE SEQUENCE [LARGE SCALE GENOMIC DNA]</scope>
    <source>
        <strain evidence="3 4">TAU-MAC 1615</strain>
    </source>
</reference>